<evidence type="ECO:0000313" key="2">
    <source>
        <dbReference type="EMBL" id="AJA07224.1"/>
    </source>
</evidence>
<organism evidence="2 3">
    <name type="scientific">Sphingopyxis fribergensis</name>
    <dbReference type="NCBI Taxonomy" id="1515612"/>
    <lineage>
        <taxon>Bacteria</taxon>
        <taxon>Pseudomonadati</taxon>
        <taxon>Pseudomonadota</taxon>
        <taxon>Alphaproteobacteria</taxon>
        <taxon>Sphingomonadales</taxon>
        <taxon>Sphingomonadaceae</taxon>
        <taxon>Sphingopyxis</taxon>
    </lineage>
</organism>
<dbReference type="EMBL" id="CP009122">
    <property type="protein sequence ID" value="AJA07224.1"/>
    <property type="molecule type" value="Genomic_DNA"/>
</dbReference>
<accession>A0A0A7PBE0</accession>
<protein>
    <recommendedName>
        <fullName evidence="1">BetI-type transcriptional repressor C-terminal domain-containing protein</fullName>
    </recommendedName>
</protein>
<dbReference type="HOGENOM" id="CLU_069356_15_12_5"/>
<dbReference type="Pfam" id="PF13977">
    <property type="entry name" value="TetR_C_6"/>
    <property type="match status" value="1"/>
</dbReference>
<dbReference type="SUPFAM" id="SSF46689">
    <property type="entry name" value="Homeodomain-like"/>
    <property type="match status" value="1"/>
</dbReference>
<sequence>MSVGHLYRYFDSKDAIVIALCERNFEDFISRSPILPGEQRFDSDAVIAAALSGFSEIVQRSKAAFVIEVYSHVERSKPIGDIVAHYDQRLRENAHQFLAPLLPGASEEVISTRIEMLLILIQGLWMRVVGDPAIDMERLKMAFGDMLRLILTRDYQG</sequence>
<dbReference type="Proteomes" id="UP000030907">
    <property type="component" value="Chromosome"/>
</dbReference>
<dbReference type="KEGG" id="sphk:SKP52_01420"/>
<dbReference type="Gene3D" id="1.10.357.10">
    <property type="entry name" value="Tetracycline Repressor, domain 2"/>
    <property type="match status" value="1"/>
</dbReference>
<feature type="domain" description="BetI-type transcriptional repressor C-terminal" evidence="1">
    <location>
        <begin position="57"/>
        <end position="147"/>
    </location>
</feature>
<dbReference type="AlphaFoldDB" id="A0A0A7PBE0"/>
<dbReference type="InterPro" id="IPR039538">
    <property type="entry name" value="BetI_C"/>
</dbReference>
<evidence type="ECO:0000259" key="1">
    <source>
        <dbReference type="Pfam" id="PF13977"/>
    </source>
</evidence>
<keyword evidence="3" id="KW-1185">Reference proteome</keyword>
<name>A0A0A7PBE0_9SPHN</name>
<dbReference type="InterPro" id="IPR009057">
    <property type="entry name" value="Homeodomain-like_sf"/>
</dbReference>
<gene>
    <name evidence="2" type="ORF">SKP52_01420</name>
</gene>
<evidence type="ECO:0000313" key="3">
    <source>
        <dbReference type="Proteomes" id="UP000030907"/>
    </source>
</evidence>
<proteinExistence type="predicted"/>
<reference evidence="2 3" key="1">
    <citation type="journal article" date="2015" name="Int. J. Syst. Evol. Microbiol.">
        <title>Description of Sphingopyxis fribergensis sp. nov. - a soil bacterium with the ability to degrade styrene and phenylacetic acid.</title>
        <authorList>
            <person name="Oelschlagel M."/>
            <person name="Ruckert C."/>
            <person name="Kalinowski J."/>
            <person name="Schmidt G."/>
            <person name="Schlomann M."/>
            <person name="Tischler D."/>
        </authorList>
    </citation>
    <scope>NUCLEOTIDE SEQUENCE [LARGE SCALE GENOMIC DNA]</scope>
    <source>
        <strain evidence="2 3">Kp5.2</strain>
    </source>
</reference>
<dbReference type="STRING" id="1515612.SKP52_01420"/>